<protein>
    <submittedName>
        <fullName evidence="9">Anaerobic sulfatase-maturation protein</fullName>
    </submittedName>
</protein>
<dbReference type="SFLD" id="SFLDG01072">
    <property type="entry name" value="dehydrogenase_like"/>
    <property type="match status" value="1"/>
</dbReference>
<evidence type="ECO:0000256" key="2">
    <source>
        <dbReference type="ARBA" id="ARBA00022485"/>
    </source>
</evidence>
<gene>
    <name evidence="9" type="ORF">HPS56_07810</name>
</gene>
<keyword evidence="4" id="KW-0479">Metal-binding</keyword>
<evidence type="ECO:0000259" key="8">
    <source>
        <dbReference type="PROSITE" id="PS51918"/>
    </source>
</evidence>
<keyword evidence="2" id="KW-0004">4Fe-4S</keyword>
<dbReference type="PANTHER" id="PTHR43273">
    <property type="entry name" value="ANAEROBIC SULFATASE-MATURATING ENZYME HOMOLOG ASLB-RELATED"/>
    <property type="match status" value="1"/>
</dbReference>
<dbReference type="SFLD" id="SFLDG01386">
    <property type="entry name" value="main_SPASM_domain-containing"/>
    <property type="match status" value="1"/>
</dbReference>
<dbReference type="Gene3D" id="3.20.20.70">
    <property type="entry name" value="Aldolase class I"/>
    <property type="match status" value="1"/>
</dbReference>
<dbReference type="InterPro" id="IPR034491">
    <property type="entry name" value="Anaerob_Ser_sulfatase-maturase"/>
</dbReference>
<keyword evidence="5" id="KW-0408">Iron</keyword>
<dbReference type="CDD" id="cd01335">
    <property type="entry name" value="Radical_SAM"/>
    <property type="match status" value="1"/>
</dbReference>
<dbReference type="SFLD" id="SFLDF00285">
    <property type="entry name" value="anaerobic_Ser-type_sulfatase-m"/>
    <property type="match status" value="1"/>
</dbReference>
<dbReference type="Pfam" id="PF04055">
    <property type="entry name" value="Radical_SAM"/>
    <property type="match status" value="1"/>
</dbReference>
<dbReference type="PROSITE" id="PS51918">
    <property type="entry name" value="RADICAL_SAM"/>
    <property type="match status" value="1"/>
</dbReference>
<dbReference type="EMBL" id="JABKKF010000006">
    <property type="protein sequence ID" value="NPD92252.1"/>
    <property type="molecule type" value="Genomic_DNA"/>
</dbReference>
<dbReference type="SFLD" id="SFLDG01384">
    <property type="entry name" value="thioether_bond_formation_requi"/>
    <property type="match status" value="1"/>
</dbReference>
<evidence type="ECO:0000313" key="9">
    <source>
        <dbReference type="EMBL" id="NPD92252.1"/>
    </source>
</evidence>
<dbReference type="InterPro" id="IPR007197">
    <property type="entry name" value="rSAM"/>
</dbReference>
<dbReference type="SFLD" id="SFLDS00029">
    <property type="entry name" value="Radical_SAM"/>
    <property type="match status" value="1"/>
</dbReference>
<name>A0ABX2ANX1_9BACT</name>
<evidence type="ECO:0000313" key="10">
    <source>
        <dbReference type="Proteomes" id="UP000714420"/>
    </source>
</evidence>
<accession>A0ABX2ANX1</accession>
<comment type="cofactor">
    <cofactor evidence="1">
        <name>[4Fe-4S] cluster</name>
        <dbReference type="ChEBI" id="CHEBI:49883"/>
    </cofactor>
</comment>
<dbReference type="Proteomes" id="UP000714420">
    <property type="component" value="Unassembled WGS sequence"/>
</dbReference>
<comment type="caution">
    <text evidence="9">The sequence shown here is derived from an EMBL/GenBank/DDBJ whole genome shotgun (WGS) entry which is preliminary data.</text>
</comment>
<reference evidence="9 10" key="1">
    <citation type="submission" date="2020-05" db="EMBL/GenBank/DDBJ databases">
        <title>Distinct polysaccharide utilization as determinants for interspecies competition between intestinal Prevotella spp.</title>
        <authorList>
            <person name="Galvez E.J.C."/>
            <person name="Iljazovic A."/>
            <person name="Strowig T."/>
        </authorList>
    </citation>
    <scope>NUCLEOTIDE SEQUENCE [LARGE SCALE GENOMIC DNA]</scope>
    <source>
        <strain evidence="9 10">PMUR</strain>
    </source>
</reference>
<evidence type="ECO:0000256" key="3">
    <source>
        <dbReference type="ARBA" id="ARBA00022691"/>
    </source>
</evidence>
<dbReference type="Pfam" id="PF13186">
    <property type="entry name" value="SPASM"/>
    <property type="match status" value="1"/>
</dbReference>
<sequence length="404" mass="46194">MEKSVIYPFSHPLYVMVKPVGAMCNLACRYCYYLEKKGLYEERRTVMSEHVLENFIRQYIGAQTQREVLFVWHGGEPLMLPVSFYENALRLQRKYAGGHVIDNCIQTNGTLLTDEWCRFLSANGFLVGVSIDGNGQMHDMYRRTVGGSGTFSEVMRGIDMLVRHGVEWNAMSTVNSYNVGRPVELYRFFRDIGCRYIQFTPVVERTCGGRLGLPDADGSDFRLTDTSVSPEEWGVFLCEIFDEWVRNDVGEYFVQLFDATLANWAGVEPGVCSLSATCGNALAMEYNGDLFSCDHFVFPEYLLGNIGRGSLIDMGYGEAQNRFRRMKTDLPQRCRECEWRFLCNGECPKNRFVTDVSGERGVNYLCDGYRKFFSHSAPYMKFMCDELAAGRAPSNVMRFFSNNR</sequence>
<dbReference type="CDD" id="cd21120">
    <property type="entry name" value="SPASM_anSME"/>
    <property type="match status" value="1"/>
</dbReference>
<evidence type="ECO:0000256" key="7">
    <source>
        <dbReference type="ARBA" id="ARBA00023601"/>
    </source>
</evidence>
<dbReference type="InterPro" id="IPR047207">
    <property type="entry name" value="SPASM_anSME"/>
</dbReference>
<comment type="similarity">
    <text evidence="7">Belongs to the radical SAM superfamily. Anaerobic sulfatase-maturating enzyme family.</text>
</comment>
<dbReference type="InterPro" id="IPR023885">
    <property type="entry name" value="4Fe4S-binding_SPASM_dom"/>
</dbReference>
<dbReference type="RefSeq" id="WP_172275601.1">
    <property type="nucleotide sequence ID" value="NZ_CASGMU010000014.1"/>
</dbReference>
<dbReference type="NCBIfam" id="TIGR03942">
    <property type="entry name" value="sulfatase_rSAM"/>
    <property type="match status" value="1"/>
</dbReference>
<dbReference type="InterPro" id="IPR013785">
    <property type="entry name" value="Aldolase_TIM"/>
</dbReference>
<dbReference type="NCBIfam" id="TIGR04085">
    <property type="entry name" value="rSAM_more_4Fe4S"/>
    <property type="match status" value="1"/>
</dbReference>
<organism evidence="9 10">
    <name type="scientific">Xylanibacter muris</name>
    <dbReference type="NCBI Taxonomy" id="2736290"/>
    <lineage>
        <taxon>Bacteria</taxon>
        <taxon>Pseudomonadati</taxon>
        <taxon>Bacteroidota</taxon>
        <taxon>Bacteroidia</taxon>
        <taxon>Bacteroidales</taxon>
        <taxon>Prevotellaceae</taxon>
        <taxon>Xylanibacter</taxon>
    </lineage>
</organism>
<evidence type="ECO:0000256" key="4">
    <source>
        <dbReference type="ARBA" id="ARBA00022723"/>
    </source>
</evidence>
<evidence type="ECO:0000256" key="5">
    <source>
        <dbReference type="ARBA" id="ARBA00023004"/>
    </source>
</evidence>
<dbReference type="InterPro" id="IPR058240">
    <property type="entry name" value="rSAM_sf"/>
</dbReference>
<dbReference type="PANTHER" id="PTHR43273:SF3">
    <property type="entry name" value="ANAEROBIC SULFATASE-MATURATING ENZYME HOMOLOG ASLB-RELATED"/>
    <property type="match status" value="1"/>
</dbReference>
<evidence type="ECO:0000256" key="1">
    <source>
        <dbReference type="ARBA" id="ARBA00001966"/>
    </source>
</evidence>
<dbReference type="SFLD" id="SFLDG01067">
    <property type="entry name" value="SPASM/twitch_domain_containing"/>
    <property type="match status" value="1"/>
</dbReference>
<keyword evidence="10" id="KW-1185">Reference proteome</keyword>
<keyword evidence="6" id="KW-0411">Iron-sulfur</keyword>
<dbReference type="InterPro" id="IPR023867">
    <property type="entry name" value="Sulphatase_maturase_rSAM"/>
</dbReference>
<keyword evidence="3" id="KW-0949">S-adenosyl-L-methionine</keyword>
<dbReference type="SUPFAM" id="SSF102114">
    <property type="entry name" value="Radical SAM enzymes"/>
    <property type="match status" value="1"/>
</dbReference>
<proteinExistence type="inferred from homology"/>
<evidence type="ECO:0000256" key="6">
    <source>
        <dbReference type="ARBA" id="ARBA00023014"/>
    </source>
</evidence>
<dbReference type="NCBIfam" id="NF010308">
    <property type="entry name" value="PRK13745.1"/>
    <property type="match status" value="1"/>
</dbReference>
<feature type="domain" description="Radical SAM core" evidence="8">
    <location>
        <begin position="7"/>
        <end position="246"/>
    </location>
</feature>